<keyword evidence="10 33" id="KW-0274">FAD</keyword>
<keyword evidence="37" id="KW-1185">Reference proteome</keyword>
<evidence type="ECO:0000256" key="4">
    <source>
        <dbReference type="ARBA" id="ARBA00009183"/>
    </source>
</evidence>
<evidence type="ECO:0000256" key="16">
    <source>
        <dbReference type="ARBA" id="ARBA00023098"/>
    </source>
</evidence>
<evidence type="ECO:0000256" key="7">
    <source>
        <dbReference type="ARBA" id="ARBA00022630"/>
    </source>
</evidence>
<organism evidence="36 37">
    <name type="scientific">Pinctada imbricata</name>
    <name type="common">Atlantic pearl-oyster</name>
    <name type="synonym">Pinctada martensii</name>
    <dbReference type="NCBI Taxonomy" id="66713"/>
    <lineage>
        <taxon>Eukaryota</taxon>
        <taxon>Metazoa</taxon>
        <taxon>Spiralia</taxon>
        <taxon>Lophotrochozoa</taxon>
        <taxon>Mollusca</taxon>
        <taxon>Bivalvia</taxon>
        <taxon>Autobranchia</taxon>
        <taxon>Pteriomorphia</taxon>
        <taxon>Pterioida</taxon>
        <taxon>Pterioidea</taxon>
        <taxon>Pteriidae</taxon>
        <taxon>Pinctada</taxon>
    </lineage>
</organism>
<evidence type="ECO:0000256" key="3">
    <source>
        <dbReference type="ARBA" id="ARBA00004524"/>
    </source>
</evidence>
<evidence type="ECO:0000256" key="21">
    <source>
        <dbReference type="ARBA" id="ARBA00047426"/>
    </source>
</evidence>
<comment type="catalytic activity">
    <reaction evidence="23">
        <text>sulcatone + NADPH + O2 + H(+) = 4-methylpent-3-en-1-yl acetate + NADP(+) + H2O</text>
        <dbReference type="Rhea" id="RHEA:54864"/>
        <dbReference type="ChEBI" id="CHEBI:15377"/>
        <dbReference type="ChEBI" id="CHEBI:15378"/>
        <dbReference type="ChEBI" id="CHEBI:15379"/>
        <dbReference type="ChEBI" id="CHEBI:16310"/>
        <dbReference type="ChEBI" id="CHEBI:57783"/>
        <dbReference type="ChEBI" id="CHEBI:58349"/>
        <dbReference type="ChEBI" id="CHEBI:138373"/>
    </reaction>
    <physiologicalReaction direction="left-to-right" evidence="23">
        <dbReference type="Rhea" id="RHEA:54865"/>
    </physiologicalReaction>
</comment>
<accession>A0AA88Y0A0</accession>
<comment type="subcellular location">
    <subcellularLocation>
        <location evidence="2">Endoplasmic reticulum membrane</location>
        <topology evidence="2">Single-pass membrane protein</topology>
    </subcellularLocation>
    <subcellularLocation>
        <location evidence="3">Microsome membrane</location>
    </subcellularLocation>
</comment>
<name>A0AA88Y0A0_PINIB</name>
<feature type="transmembrane region" description="Helical" evidence="35">
    <location>
        <begin position="501"/>
        <end position="525"/>
    </location>
</feature>
<dbReference type="Pfam" id="PF00743">
    <property type="entry name" value="FMO-like"/>
    <property type="match status" value="1"/>
</dbReference>
<evidence type="ECO:0000256" key="1">
    <source>
        <dbReference type="ARBA" id="ARBA00001974"/>
    </source>
</evidence>
<proteinExistence type="inferred from homology"/>
<keyword evidence="14 33" id="KW-0560">Oxidoreductase</keyword>
<evidence type="ECO:0000256" key="34">
    <source>
        <dbReference type="RuleBase" id="RU361177"/>
    </source>
</evidence>
<comment type="catalytic activity">
    <reaction evidence="27">
        <text>trimethylamine + NADPH + O2 = trimethylamine N-oxide + NADP(+) + H2O</text>
        <dbReference type="Rhea" id="RHEA:31979"/>
        <dbReference type="ChEBI" id="CHEBI:15377"/>
        <dbReference type="ChEBI" id="CHEBI:15379"/>
        <dbReference type="ChEBI" id="CHEBI:15724"/>
        <dbReference type="ChEBI" id="CHEBI:57783"/>
        <dbReference type="ChEBI" id="CHEBI:58349"/>
        <dbReference type="ChEBI" id="CHEBI:58389"/>
        <dbReference type="EC" id="1.14.13.148"/>
    </reaction>
    <physiologicalReaction direction="left-to-right" evidence="27">
        <dbReference type="Rhea" id="RHEA:31980"/>
    </physiologicalReaction>
</comment>
<keyword evidence="6" id="KW-0597">Phosphoprotein</keyword>
<dbReference type="InterPro" id="IPR036188">
    <property type="entry name" value="FAD/NAD-bd_sf"/>
</dbReference>
<evidence type="ECO:0000256" key="13">
    <source>
        <dbReference type="ARBA" id="ARBA00022989"/>
    </source>
</evidence>
<evidence type="ECO:0000256" key="25">
    <source>
        <dbReference type="ARBA" id="ARBA00047977"/>
    </source>
</evidence>
<evidence type="ECO:0000313" key="37">
    <source>
        <dbReference type="Proteomes" id="UP001186944"/>
    </source>
</evidence>
<dbReference type="InterPro" id="IPR002257">
    <property type="entry name" value="Flavin_mOase_5"/>
</dbReference>
<dbReference type="GO" id="GO:0006629">
    <property type="term" value="P:lipid metabolic process"/>
    <property type="evidence" value="ECO:0007669"/>
    <property type="project" value="UniProtKB-KW"/>
</dbReference>
<evidence type="ECO:0000256" key="22">
    <source>
        <dbReference type="ARBA" id="ARBA00047574"/>
    </source>
</evidence>
<evidence type="ECO:0000256" key="9">
    <source>
        <dbReference type="ARBA" id="ARBA00022824"/>
    </source>
</evidence>
<keyword evidence="9 33" id="KW-0256">Endoplasmic reticulum</keyword>
<comment type="catalytic activity">
    <reaction evidence="32">
        <text>octan-3-one + NADPH + O2 + H(+) = pentyl propanoate + NADP(+) + H2O</text>
        <dbReference type="Rhea" id="RHEA:54840"/>
        <dbReference type="ChEBI" id="CHEBI:15377"/>
        <dbReference type="ChEBI" id="CHEBI:15378"/>
        <dbReference type="ChEBI" id="CHEBI:15379"/>
        <dbReference type="ChEBI" id="CHEBI:57783"/>
        <dbReference type="ChEBI" id="CHEBI:58349"/>
        <dbReference type="ChEBI" id="CHEBI:80946"/>
        <dbReference type="ChEBI" id="CHEBI:87373"/>
    </reaction>
    <physiologicalReaction direction="left-to-right" evidence="32">
        <dbReference type="Rhea" id="RHEA:54841"/>
    </physiologicalReaction>
</comment>
<keyword evidence="7 33" id="KW-0285">Flavoprotein</keyword>
<evidence type="ECO:0000256" key="26">
    <source>
        <dbReference type="ARBA" id="ARBA00048041"/>
    </source>
</evidence>
<dbReference type="GO" id="GO:0050660">
    <property type="term" value="F:flavin adenine dinucleotide binding"/>
    <property type="evidence" value="ECO:0007669"/>
    <property type="project" value="InterPro"/>
</dbReference>
<dbReference type="InterPro" id="IPR000960">
    <property type="entry name" value="Flavin_mOase"/>
</dbReference>
<dbReference type="SUPFAM" id="SSF51905">
    <property type="entry name" value="FAD/NAD(P)-binding domain"/>
    <property type="match status" value="2"/>
</dbReference>
<keyword evidence="5" id="KW-0488">Methylation</keyword>
<dbReference type="PIRSF" id="PIRSF000332">
    <property type="entry name" value="FMO"/>
    <property type="match status" value="1"/>
</dbReference>
<evidence type="ECO:0000256" key="19">
    <source>
        <dbReference type="ARBA" id="ARBA00045957"/>
    </source>
</evidence>
<comment type="catalytic activity">
    <reaction evidence="29">
        <text>(2E)-geranial + NADPH + O2 + H(+) = (1E)-2,6-dimethylhepta-1,5-dien-1-yl formate + NADP(+) + H2O</text>
        <dbReference type="Rhea" id="RHEA:54860"/>
        <dbReference type="ChEBI" id="CHEBI:15377"/>
        <dbReference type="ChEBI" id="CHEBI:15378"/>
        <dbReference type="ChEBI" id="CHEBI:15379"/>
        <dbReference type="ChEBI" id="CHEBI:16980"/>
        <dbReference type="ChEBI" id="CHEBI:57783"/>
        <dbReference type="ChEBI" id="CHEBI:58349"/>
        <dbReference type="ChEBI" id="CHEBI:138375"/>
    </reaction>
    <physiologicalReaction direction="left-to-right" evidence="29">
        <dbReference type="Rhea" id="RHEA:54861"/>
    </physiologicalReaction>
</comment>
<comment type="catalytic activity">
    <reaction evidence="22">
        <text>heptan-2-one + NADPH + O2 + H(+) = pentyl acetate + NADP(+) + H2O</text>
        <dbReference type="Rhea" id="RHEA:54836"/>
        <dbReference type="ChEBI" id="CHEBI:5672"/>
        <dbReference type="ChEBI" id="CHEBI:15377"/>
        <dbReference type="ChEBI" id="CHEBI:15378"/>
        <dbReference type="ChEBI" id="CHEBI:15379"/>
        <dbReference type="ChEBI" id="CHEBI:57783"/>
        <dbReference type="ChEBI" id="CHEBI:58349"/>
        <dbReference type="ChEBI" id="CHEBI:87362"/>
    </reaction>
    <physiologicalReaction direction="left-to-right" evidence="22">
        <dbReference type="Rhea" id="RHEA:54837"/>
    </physiologicalReaction>
</comment>
<evidence type="ECO:0000256" key="35">
    <source>
        <dbReference type="SAM" id="Phobius"/>
    </source>
</evidence>
<comment type="catalytic activity">
    <reaction evidence="21">
        <text>hexan-3-one + NADPH + O2 + H(+) = propyl propanoate + NADP(+) + H2O</text>
        <dbReference type="Rhea" id="RHEA:54848"/>
        <dbReference type="ChEBI" id="CHEBI:15377"/>
        <dbReference type="ChEBI" id="CHEBI:15378"/>
        <dbReference type="ChEBI" id="CHEBI:15379"/>
        <dbReference type="ChEBI" id="CHEBI:57783"/>
        <dbReference type="ChEBI" id="CHEBI:58349"/>
        <dbReference type="ChEBI" id="CHEBI:89828"/>
        <dbReference type="ChEBI" id="CHEBI:89891"/>
    </reaction>
    <physiologicalReaction direction="left-to-right" evidence="21">
        <dbReference type="Rhea" id="RHEA:54849"/>
    </physiologicalReaction>
</comment>
<keyword evidence="17 33" id="KW-0472">Membrane</keyword>
<evidence type="ECO:0000256" key="31">
    <source>
        <dbReference type="ARBA" id="ARBA00049443"/>
    </source>
</evidence>
<dbReference type="EC" id="1.-.-.-" evidence="34"/>
<dbReference type="PRINTS" id="PR00370">
    <property type="entry name" value="FMOXYGENASE"/>
</dbReference>
<dbReference type="GO" id="GO:0004499">
    <property type="term" value="F:N,N-dimethylaniline monooxygenase activity"/>
    <property type="evidence" value="ECO:0007669"/>
    <property type="project" value="UniProtKB-UniRule"/>
</dbReference>
<evidence type="ECO:0000313" key="36">
    <source>
        <dbReference type="EMBL" id="KAK3095314.1"/>
    </source>
</evidence>
<keyword evidence="13 35" id="KW-1133">Transmembrane helix</keyword>
<dbReference type="PRINTS" id="PR01125">
    <property type="entry name" value="FMOXYGENASE5"/>
</dbReference>
<evidence type="ECO:0000256" key="28">
    <source>
        <dbReference type="ARBA" id="ARBA00048459"/>
    </source>
</evidence>
<evidence type="ECO:0000256" key="18">
    <source>
        <dbReference type="ARBA" id="ARBA00045722"/>
    </source>
</evidence>
<keyword evidence="11" id="KW-0492">Microsome</keyword>
<evidence type="ECO:0000256" key="15">
    <source>
        <dbReference type="ARBA" id="ARBA00023033"/>
    </source>
</evidence>
<evidence type="ECO:0000256" key="32">
    <source>
        <dbReference type="ARBA" id="ARBA00049475"/>
    </source>
</evidence>
<comment type="similarity">
    <text evidence="4 33 34">Belongs to the FMO family.</text>
</comment>
<keyword evidence="16" id="KW-0443">Lipid metabolism</keyword>
<evidence type="ECO:0000256" key="5">
    <source>
        <dbReference type="ARBA" id="ARBA00022481"/>
    </source>
</evidence>
<evidence type="ECO:0000256" key="24">
    <source>
        <dbReference type="ARBA" id="ARBA00047864"/>
    </source>
</evidence>
<comment type="catalytic activity">
    <reaction evidence="24">
        <text>NADPH + O2 + H(+) = H2O2 + NADP(+)</text>
        <dbReference type="Rhea" id="RHEA:11260"/>
        <dbReference type="ChEBI" id="CHEBI:15378"/>
        <dbReference type="ChEBI" id="CHEBI:15379"/>
        <dbReference type="ChEBI" id="CHEBI:16240"/>
        <dbReference type="ChEBI" id="CHEBI:57783"/>
        <dbReference type="ChEBI" id="CHEBI:58349"/>
        <dbReference type="EC" id="1.6.3.1"/>
    </reaction>
    <physiologicalReaction direction="left-to-right" evidence="24">
        <dbReference type="Rhea" id="RHEA:11261"/>
    </physiologicalReaction>
</comment>
<dbReference type="InterPro" id="IPR020946">
    <property type="entry name" value="Flavin_mOase-like"/>
</dbReference>
<evidence type="ECO:0000256" key="2">
    <source>
        <dbReference type="ARBA" id="ARBA00004389"/>
    </source>
</evidence>
<dbReference type="EMBL" id="VSWD01000008">
    <property type="protein sequence ID" value="KAK3095314.1"/>
    <property type="molecule type" value="Genomic_DNA"/>
</dbReference>
<evidence type="ECO:0000256" key="12">
    <source>
        <dbReference type="ARBA" id="ARBA00022857"/>
    </source>
</evidence>
<evidence type="ECO:0000256" key="29">
    <source>
        <dbReference type="ARBA" id="ARBA00048989"/>
    </source>
</evidence>
<comment type="catalytic activity">
    <reaction evidence="30">
        <text>heptan-4-one + NADPH + O2 + H(+) = propyl butanoate + NADP(+) + H2O</text>
        <dbReference type="Rhea" id="RHEA:54852"/>
        <dbReference type="ChEBI" id="CHEBI:15377"/>
        <dbReference type="ChEBI" id="CHEBI:15378"/>
        <dbReference type="ChEBI" id="CHEBI:15379"/>
        <dbReference type="ChEBI" id="CHEBI:57783"/>
        <dbReference type="ChEBI" id="CHEBI:58349"/>
        <dbReference type="ChEBI" id="CHEBI:89484"/>
        <dbReference type="ChEBI" id="CHEBI:89719"/>
    </reaction>
    <physiologicalReaction direction="left-to-right" evidence="30">
        <dbReference type="Rhea" id="RHEA:54853"/>
    </physiologicalReaction>
</comment>
<comment type="function">
    <text evidence="19">Broad spectrum monooxygenase that catalyzes the oxygenation of a wide variety of nitrogen- and sulfur-containing compounds including xenobiotics. Catalyzes the S-oxygenation of hypotaurine to produce taurine, an organic osmolyte involved in cell volume regulation as well as a variety of cytoprotective and developmental processes. In vitro, catalyzes the N-oxygenation of trimethylamine (TMA) to produce trimethylamine N-oxide (TMAO) and could therefore participate to the detoxification of this compound that is generated by the action of gut microbiota from dietary precursors such as choline, choline containing compounds, betaine or L-carnitine.</text>
</comment>
<keyword evidence="8 35" id="KW-0812">Transmembrane</keyword>
<comment type="catalytic activity">
    <reaction evidence="26">
        <text>hypotaurine + NADPH + O2 + H(+) = taurine + NADP(+) + H2O</text>
        <dbReference type="Rhea" id="RHEA:69819"/>
        <dbReference type="ChEBI" id="CHEBI:15377"/>
        <dbReference type="ChEBI" id="CHEBI:15378"/>
        <dbReference type="ChEBI" id="CHEBI:15379"/>
        <dbReference type="ChEBI" id="CHEBI:57783"/>
        <dbReference type="ChEBI" id="CHEBI:57853"/>
        <dbReference type="ChEBI" id="CHEBI:58349"/>
        <dbReference type="ChEBI" id="CHEBI:507393"/>
        <dbReference type="EC" id="1.14.13.8"/>
    </reaction>
    <physiologicalReaction direction="left-to-right" evidence="26">
        <dbReference type="Rhea" id="RHEA:69820"/>
    </physiologicalReaction>
</comment>
<evidence type="ECO:0000256" key="17">
    <source>
        <dbReference type="ARBA" id="ARBA00023136"/>
    </source>
</evidence>
<dbReference type="GO" id="GO:0005789">
    <property type="term" value="C:endoplasmic reticulum membrane"/>
    <property type="evidence" value="ECO:0007669"/>
    <property type="project" value="UniProtKB-SubCell"/>
</dbReference>
<comment type="catalytic activity">
    <reaction evidence="31">
        <text>N,N-dimethylaniline + NADPH + O2 + H(+) = N,N-dimethylaniline N-oxide + NADP(+) + H2O</text>
        <dbReference type="Rhea" id="RHEA:24468"/>
        <dbReference type="ChEBI" id="CHEBI:15377"/>
        <dbReference type="ChEBI" id="CHEBI:15378"/>
        <dbReference type="ChEBI" id="CHEBI:15379"/>
        <dbReference type="ChEBI" id="CHEBI:16269"/>
        <dbReference type="ChEBI" id="CHEBI:17735"/>
        <dbReference type="ChEBI" id="CHEBI:57783"/>
        <dbReference type="ChEBI" id="CHEBI:58349"/>
        <dbReference type="EC" id="1.14.13.8"/>
    </reaction>
    <physiologicalReaction direction="left-to-right" evidence="31">
        <dbReference type="Rhea" id="RHEA:24469"/>
    </physiologicalReaction>
</comment>
<evidence type="ECO:0000256" key="8">
    <source>
        <dbReference type="ARBA" id="ARBA00022692"/>
    </source>
</evidence>
<keyword evidence="12 33" id="KW-0521">NADP</keyword>
<evidence type="ECO:0000256" key="27">
    <source>
        <dbReference type="ARBA" id="ARBA00048088"/>
    </source>
</evidence>
<comment type="catalytic activity">
    <reaction evidence="28">
        <text>octan-3-one + NADPH + O2 + H(+) = ethyl hexanoate + NADP(+) + H2O</text>
        <dbReference type="Rhea" id="RHEA:54856"/>
        <dbReference type="ChEBI" id="CHEBI:15377"/>
        <dbReference type="ChEBI" id="CHEBI:15378"/>
        <dbReference type="ChEBI" id="CHEBI:15379"/>
        <dbReference type="ChEBI" id="CHEBI:57783"/>
        <dbReference type="ChEBI" id="CHEBI:58349"/>
        <dbReference type="ChEBI" id="CHEBI:80946"/>
        <dbReference type="ChEBI" id="CHEBI:86055"/>
    </reaction>
    <physiologicalReaction direction="left-to-right" evidence="28">
        <dbReference type="Rhea" id="RHEA:54857"/>
    </physiologicalReaction>
</comment>
<evidence type="ECO:0000256" key="20">
    <source>
        <dbReference type="ARBA" id="ARBA00047338"/>
    </source>
</evidence>
<dbReference type="Proteomes" id="UP001186944">
    <property type="component" value="Unassembled WGS sequence"/>
</dbReference>
<evidence type="ECO:0000256" key="6">
    <source>
        <dbReference type="ARBA" id="ARBA00022553"/>
    </source>
</evidence>
<comment type="catalytic activity">
    <reaction evidence="25">
        <text>hexan-3-one + NADPH + O2 + H(+) = ethyl butanoate + NADP(+) + H2O</text>
        <dbReference type="Rhea" id="RHEA:54844"/>
        <dbReference type="ChEBI" id="CHEBI:15377"/>
        <dbReference type="ChEBI" id="CHEBI:15378"/>
        <dbReference type="ChEBI" id="CHEBI:15379"/>
        <dbReference type="ChEBI" id="CHEBI:57783"/>
        <dbReference type="ChEBI" id="CHEBI:58349"/>
        <dbReference type="ChEBI" id="CHEBI:88764"/>
        <dbReference type="ChEBI" id="CHEBI:89891"/>
    </reaction>
    <physiologicalReaction direction="left-to-right" evidence="25">
        <dbReference type="Rhea" id="RHEA:54845"/>
    </physiologicalReaction>
</comment>
<dbReference type="InterPro" id="IPR050346">
    <property type="entry name" value="FMO-like"/>
</dbReference>
<sequence length="526" mass="59418">MSIENIKTDVIVIGAGISGLATVKCLRDDGFRVIVLERTSEVGGLWTFREHDYGVMRFTHINVSKYNYSFSDFPFPDETADFPHHSDMAKYILDYTKHFQLREHIKFRRKVTKLEQTGDNLGWRVTTQILGEDGEPTDSEEIYEARYVAVASGHHAKPVVASFSGLDTFTGKAIHSVDFKDAVTNGMEGKRVLVVGIGNSGVDVATNCASEGRCKSVYLSTRSGAWIYPNYIAGRATDLYACRAFLNYIPWTVGSTIFETIVSFLLGHPRKWKLNPKMRALQTQPTVSPTLIHHIQRRHIKIVPNIKKIEENRVTFINDESDEFDAIVLCTGYKIDLPFLEESVRSKVLDEETNSIKLYMNMVSPEIGHSLAFVGFIQPASGGLLSMSENQARWFTELCRGRVSLPTKAEMIQNIQDEEAENASKYYKSSRHTIQRDPIIYNDQITSFFGAKPELLKNPTLAWRLMVGSCGSAQYRLQGPGSWEGAKETVMKVPVTELMHYSLLLTMLLIPLAIYWIFSFLCFLVT</sequence>
<dbReference type="Gene3D" id="3.50.50.60">
    <property type="entry name" value="FAD/NAD(P)-binding domain"/>
    <property type="match status" value="1"/>
</dbReference>
<dbReference type="GO" id="GO:0034899">
    <property type="term" value="F:trimethylamine monooxygenase activity"/>
    <property type="evidence" value="ECO:0007669"/>
    <property type="project" value="UniProtKB-EC"/>
</dbReference>
<evidence type="ECO:0000256" key="33">
    <source>
        <dbReference type="PIRNR" id="PIRNR000332"/>
    </source>
</evidence>
<dbReference type="AlphaFoldDB" id="A0AA88Y0A0"/>
<dbReference type="FunFam" id="3.50.50.60:FF:000159">
    <property type="entry name" value="Dimethylaniline monooxygenase [N-oxide-forming]"/>
    <property type="match status" value="1"/>
</dbReference>
<gene>
    <name evidence="36" type="ORF">FSP39_013123</name>
</gene>
<evidence type="ECO:0000256" key="30">
    <source>
        <dbReference type="ARBA" id="ARBA00048990"/>
    </source>
</evidence>
<dbReference type="GO" id="GO:0016174">
    <property type="term" value="F:NAD(P)H oxidase H2O2-forming activity"/>
    <property type="evidence" value="ECO:0007669"/>
    <property type="project" value="UniProtKB-EC"/>
</dbReference>
<evidence type="ECO:0000256" key="14">
    <source>
        <dbReference type="ARBA" id="ARBA00023002"/>
    </source>
</evidence>
<protein>
    <recommendedName>
        <fullName evidence="34">Flavin-containing monooxygenase</fullName>
        <ecNumber evidence="34">1.-.-.-</ecNumber>
    </recommendedName>
</protein>
<comment type="catalytic activity">
    <reaction evidence="20">
        <text>hypotaurine + NADH + O2 + H(+) = taurine + NAD(+) + H2O</text>
        <dbReference type="Rhea" id="RHEA:74111"/>
        <dbReference type="ChEBI" id="CHEBI:15377"/>
        <dbReference type="ChEBI" id="CHEBI:15378"/>
        <dbReference type="ChEBI" id="CHEBI:15379"/>
        <dbReference type="ChEBI" id="CHEBI:57540"/>
        <dbReference type="ChEBI" id="CHEBI:57853"/>
        <dbReference type="ChEBI" id="CHEBI:57945"/>
        <dbReference type="ChEBI" id="CHEBI:507393"/>
        <dbReference type="EC" id="1.14.13.8"/>
    </reaction>
    <physiologicalReaction direction="left-to-right" evidence="20">
        <dbReference type="Rhea" id="RHEA:74112"/>
    </physiologicalReaction>
</comment>
<dbReference type="GO" id="GO:0050661">
    <property type="term" value="F:NADP binding"/>
    <property type="evidence" value="ECO:0007669"/>
    <property type="project" value="InterPro"/>
</dbReference>
<evidence type="ECO:0000256" key="23">
    <source>
        <dbReference type="ARBA" id="ARBA00047855"/>
    </source>
</evidence>
<comment type="function">
    <text evidence="18">Acts as a Baeyer-Villiger monooxygenase on a broad range of substrates. Catalyzes the insertion of an oxygen atom into a carbon-carbon bond adjacent to a carbonyl, which converts ketones to esters. Active on diverse carbonyl compounds, whereas soft nucleophiles are mostly non- or poorly reactive. In contrast with other forms of FMO it is non- or poorly active on 'classical' substrates such as drugs, pesticides, and dietary components containing soft nucleophilic heteroatoms. Able to oxidize drug molecules bearing a carbonyl group on an aliphatic chain, such as nabumetone and pentoxifylline. Also, in the absence of substrates, shows slow but yet significant NADPH oxidase activity. Acts as a positive modulator of cholesterol biosynthesis as well as glucose homeostasis, promoting metabolic aging via pleiotropic effects.</text>
</comment>
<evidence type="ECO:0000256" key="10">
    <source>
        <dbReference type="ARBA" id="ARBA00022827"/>
    </source>
</evidence>
<evidence type="ECO:0000256" key="11">
    <source>
        <dbReference type="ARBA" id="ARBA00022848"/>
    </source>
</evidence>
<reference evidence="36" key="1">
    <citation type="submission" date="2019-08" db="EMBL/GenBank/DDBJ databases">
        <title>The improved chromosome-level genome for the pearl oyster Pinctada fucata martensii using PacBio sequencing and Hi-C.</title>
        <authorList>
            <person name="Zheng Z."/>
        </authorList>
    </citation>
    <scope>NUCLEOTIDE SEQUENCE</scope>
    <source>
        <strain evidence="36">ZZ-2019</strain>
        <tissue evidence="36">Adductor muscle</tissue>
    </source>
</reference>
<comment type="caution">
    <text evidence="36">The sequence shown here is derived from an EMBL/GenBank/DDBJ whole genome shotgun (WGS) entry which is preliminary data.</text>
</comment>
<comment type="cofactor">
    <cofactor evidence="1 33 34">
        <name>FAD</name>
        <dbReference type="ChEBI" id="CHEBI:57692"/>
    </cofactor>
</comment>
<dbReference type="PANTHER" id="PTHR23023">
    <property type="entry name" value="DIMETHYLANILINE MONOOXYGENASE"/>
    <property type="match status" value="1"/>
</dbReference>
<keyword evidence="15 33" id="KW-0503">Monooxygenase</keyword>